<feature type="chain" id="PRO_5032836267" evidence="2">
    <location>
        <begin position="27"/>
        <end position="286"/>
    </location>
</feature>
<accession>A0A855WWV2</accession>
<feature type="compositionally biased region" description="Gly residues" evidence="1">
    <location>
        <begin position="232"/>
        <end position="265"/>
    </location>
</feature>
<feature type="region of interest" description="Disordered" evidence="1">
    <location>
        <begin position="231"/>
        <end position="273"/>
    </location>
</feature>
<organism evidence="3 4">
    <name type="scientific">candidate division GN15 bacterium</name>
    <dbReference type="NCBI Taxonomy" id="2072418"/>
    <lineage>
        <taxon>Bacteria</taxon>
        <taxon>candidate division GN15</taxon>
    </lineage>
</organism>
<sequence>MRTYGWFRWIGALLLLLIAAMQDVSAKDEQWDSKLIPQGITLTGKRADFPPGTLAMLEQQQASFGLCNDTQYLYVMLAFRNPMSARVIRRSGLTIWLDAAGKKGKDFLIKYTGGPTREQMITLRRQEASLPERQMDPEMQQRMDEMDTGFTSQLLCFQKDRISEKAIPLDGSEGPSAVFGIDQGFCVYEFRIPLQESRVRYYGLGTKQGTKITVGFMWGEPLQGERGSRMEFGGGTPGGEGMRPPDGWGGGPREGGGPGGPGGMRGMQRMGKQEVWIKSKLGVSGN</sequence>
<keyword evidence="2" id="KW-0732">Signal</keyword>
<protein>
    <submittedName>
        <fullName evidence="3">Uncharacterized protein</fullName>
    </submittedName>
</protein>
<dbReference type="AlphaFoldDB" id="A0A855WWV2"/>
<evidence type="ECO:0000256" key="1">
    <source>
        <dbReference type="SAM" id="MobiDB-lite"/>
    </source>
</evidence>
<evidence type="ECO:0000256" key="2">
    <source>
        <dbReference type="SAM" id="SignalP"/>
    </source>
</evidence>
<feature type="signal peptide" evidence="2">
    <location>
        <begin position="1"/>
        <end position="26"/>
    </location>
</feature>
<dbReference type="Proteomes" id="UP000250918">
    <property type="component" value="Unassembled WGS sequence"/>
</dbReference>
<evidence type="ECO:0000313" key="4">
    <source>
        <dbReference type="Proteomes" id="UP000250918"/>
    </source>
</evidence>
<name>A0A855WWV2_9BACT</name>
<evidence type="ECO:0000313" key="3">
    <source>
        <dbReference type="EMBL" id="PWB69538.1"/>
    </source>
</evidence>
<gene>
    <name evidence="3" type="ORF">C3F09_10285</name>
</gene>
<dbReference type="EMBL" id="PQAP01000169">
    <property type="protein sequence ID" value="PWB69538.1"/>
    <property type="molecule type" value="Genomic_DNA"/>
</dbReference>
<proteinExistence type="predicted"/>
<comment type="caution">
    <text evidence="3">The sequence shown here is derived from an EMBL/GenBank/DDBJ whole genome shotgun (WGS) entry which is preliminary data.</text>
</comment>
<reference evidence="3 4" key="1">
    <citation type="journal article" date="2018" name="ISME J.">
        <title>A methanotrophic archaeon couples anaerobic oxidation of methane to Fe(III) reduction.</title>
        <authorList>
            <person name="Cai C."/>
            <person name="Leu A.O."/>
            <person name="Xie G.J."/>
            <person name="Guo J."/>
            <person name="Feng Y."/>
            <person name="Zhao J.X."/>
            <person name="Tyson G.W."/>
            <person name="Yuan Z."/>
            <person name="Hu S."/>
        </authorList>
    </citation>
    <scope>NUCLEOTIDE SEQUENCE [LARGE SCALE GENOMIC DNA]</scope>
    <source>
        <strain evidence="3">FeB_12</strain>
    </source>
</reference>